<gene>
    <name evidence="7" type="ORF">EMWEY_00004190</name>
</gene>
<dbReference type="InterPro" id="IPR000408">
    <property type="entry name" value="Reg_chr_condens"/>
</dbReference>
<dbReference type="InterPro" id="IPR051210">
    <property type="entry name" value="Ub_ligase/GEF_domain"/>
</dbReference>
<reference evidence="7" key="1">
    <citation type="submission" date="2013-10" db="EMBL/GenBank/DDBJ databases">
        <title>Genomic analysis of the causative agents of coccidiosis in chickens.</title>
        <authorList>
            <person name="Reid A.J."/>
            <person name="Blake D."/>
            <person name="Billington K."/>
            <person name="Browne H."/>
            <person name="Dunn M."/>
            <person name="Hung S."/>
            <person name="Kawahara F."/>
            <person name="Miranda-Saavedra D."/>
            <person name="Mourier T."/>
            <person name="Nagra H."/>
            <person name="Otto T.D."/>
            <person name="Rawlings N."/>
            <person name="Sanchez A."/>
            <person name="Sanders M."/>
            <person name="Subramaniam C."/>
            <person name="Tay Y."/>
            <person name="Dear P."/>
            <person name="Doerig C."/>
            <person name="Gruber A."/>
            <person name="Parkinson J."/>
            <person name="Shirley M."/>
            <person name="Wan K.L."/>
            <person name="Berriman M."/>
            <person name="Tomley F."/>
            <person name="Pain A."/>
        </authorList>
    </citation>
    <scope>NUCLEOTIDE SEQUENCE [LARGE SCALE GENOMIC DNA]</scope>
    <source>
        <strain evidence="7">Weybridge</strain>
    </source>
</reference>
<sequence>MADDRASGRSDSAAADGLGHNKDANLRKDTLHSKLSISSQSSSRTPRRGDEGGSPQTLGVSAPEMATVEVATSRLPGRFEDLSPSSSHLADDPAALFILGKKQSPGVAEGKTRSPSLGSRQLASTGPAFAAAPATTLGPTAKKSLLFKRQLGRGVSQRGGRLRGMSRHGGDKDSEDESLHKLDVYGMDDQGFRGAASAPDTLLLSGSKVFIRDKEATKGKTPDFRGLVTMQVIDPSLLGKPLLQRVQPFQFGGSRGGARAARIVQNELPNLMHLSRHSVIPAEAQLGEQAKHPEEAIDSLMYLPSCDDTAIIDCLQQRFNRGKYFTSCDNMLIFVNPWDSHDSASDDIFNRSKAVHYWTSHVAELPSHPYLVARRAFINARKQHTNQLVLTFGAFGSGQDRVHHELVKLFIRFALIMEDTWTDEQALATEAKRDAAVSLLESLHITNKGTLFGGRLMDLFQVELDSQGDVVGFSFLPNSSYEPSQDIISWQMRQSVGSLPLPNIFYHLMYGIHYNAADPQLKNAGLHPVDVKALMHYFPPPFVLFEDVHYEKCQQILADLSTIGLSDTEKAEFLLLLSAILVADVTSFKIQNELPKEEVEEEKEEEPSVPAAPRVRRITKQSGHTVERTLMVGKKSAMTLAGLDIINLVSGHFKLTSWLVAPGATALECKGESPETMSCRLTLLKAAGLDLRRVSPDWAFNQLLHNYTEECLLHIFATWAFTLDQATYLLEDVKPPPANFTLNDEILEVFTGPEGVWQVLKHEHTTRGGEAADDLSGGVPLAAISFVNRILRSKGKTDKIRKVPGYKPPPPEILRPKMAVRVVKATGHAGKGAVVGGGSAAKKGPGSGLDPTVGILVTHSHHNTRIFCPCVQEAPQTNFIACVSALRPFSAGDAAGEESSSSKLSSYIKRWRQNSQSEQHAHARFQQDAYALMAGTLCHEPQVPPRLKALMASEAKLGRSGNGYLLGFNSVHVWKQLHDLQVLTYCRTRYLGMTVRLLYKEFLELYAVLCIPTSGQTVSDFALCRRIDYLERLVPAVTRVQRIWRTVRERAFVADMHWLCIRVQSHVRRVLLIRERKKLQPLKDLFFGAVITAGIAYSFRRLGLSDEVVHSIEMKWAPLYIQQQCNTSRALRLVNGYRNREVYCLRWSAAVCIQSWWRSIMAQKQAAKLRHEAFLEYCSLLVQNAWRSYKAQVVILEKITEVVIPNRAATTIQRHFRGVQMNTSVVRIQSFFRMAIIRQQYVRLKNAALLCQAGALMRLRRGDFLLARCMVVKIQRWWRSMLLLRELDVDLALPLPIQMPKKADSVIKRRERVAFELLRPHLLRVQGVFRVERMRQETHYAYPISLNANCDCRGIYPRTWAQPLQDLLVQLATATSQQANGYMAEATQTVPVMFQDLAIGGHHSLVLLSVRRPAFENFATRVRAVVKGGSWQDFNLVPSVYAWGWGDRGQLGERQVPREQGMTCVGPLKFVDRVFKDTVDLKTGHLVQQLVQEVDYTHKICAVVAGLDHSVALTSEGMAFAWGDNSEGQCGLGHRLMCVRHPTLIPTIRNNGIRLRSIAAGPRQTGAVCSDGKALMWGAAHFVRLPTIIPDSHSYTPREICCSAGFNVMRTAGSSGVFAWGCNDSGQLGQGIEDKKSRDLPTFVPIPPTPGHRHVVSKVALGARFVVVSLQQSSPFLYTWGALSVVEPSQKASRPSAAAAEGKSASAAAEQRAVANPFLKFAGFKVQQPQQSKQTLPNIRTDRVKAICKPTRVFHSLWKGDAVIDIGVTGTDVLVLFESRIIHGYSVLEVLYSKKPAAPVSAAEERVAVQSFFFKKPPDQPKPQETPTEKAISCELERLRGEFTLEPGVYSLRHLRPLRMVIRSLHTTGNAVSLSFSWAKAVRPTRQMLDNIVSARESKLLRKYRTATGDPIEQPKSVMERDQNKYRETLEMNSRILGSATLSRENQSRLSAKQAAETLVPDSSLMQRIRPTYSLHSACNKNNSTDSGDEINTLQD</sequence>
<evidence type="ECO:0000256" key="4">
    <source>
        <dbReference type="PROSITE-ProRule" id="PRU00235"/>
    </source>
</evidence>
<dbReference type="SUPFAM" id="SSF50985">
    <property type="entry name" value="RCC1/BLIP-II"/>
    <property type="match status" value="1"/>
</dbReference>
<reference evidence="7" key="2">
    <citation type="submission" date="2013-10" db="EMBL/GenBank/DDBJ databases">
        <authorList>
            <person name="Aslett M."/>
        </authorList>
    </citation>
    <scope>NUCLEOTIDE SEQUENCE [LARGE SCALE GENOMIC DNA]</scope>
    <source>
        <strain evidence="7">Weybridge</strain>
    </source>
</reference>
<dbReference type="InterPro" id="IPR036961">
    <property type="entry name" value="Kinesin_motor_dom_sf"/>
</dbReference>
<keyword evidence="8" id="KW-1185">Reference proteome</keyword>
<evidence type="ECO:0000313" key="8">
    <source>
        <dbReference type="Proteomes" id="UP000030763"/>
    </source>
</evidence>
<accession>U6M8T8</accession>
<dbReference type="InterPro" id="IPR027417">
    <property type="entry name" value="P-loop_NTPase"/>
</dbReference>
<keyword evidence="1" id="KW-0677">Repeat</keyword>
<dbReference type="OMA" id="RALENVW"/>
<organism evidence="7 8">
    <name type="scientific">Eimeria maxima</name>
    <name type="common">Coccidian parasite</name>
    <dbReference type="NCBI Taxonomy" id="5804"/>
    <lineage>
        <taxon>Eukaryota</taxon>
        <taxon>Sar</taxon>
        <taxon>Alveolata</taxon>
        <taxon>Apicomplexa</taxon>
        <taxon>Conoidasida</taxon>
        <taxon>Coccidia</taxon>
        <taxon>Eucoccidiorida</taxon>
        <taxon>Eimeriorina</taxon>
        <taxon>Eimeriidae</taxon>
        <taxon>Eimeria</taxon>
    </lineage>
</organism>
<dbReference type="Pfam" id="PF00063">
    <property type="entry name" value="Myosin_head"/>
    <property type="match status" value="1"/>
</dbReference>
<keyword evidence="2" id="KW-0518">Myosin</keyword>
<dbReference type="PANTHER" id="PTHR22870">
    <property type="entry name" value="REGULATOR OF CHROMOSOME CONDENSATION"/>
    <property type="match status" value="1"/>
</dbReference>
<dbReference type="GO" id="GO:0016459">
    <property type="term" value="C:myosin complex"/>
    <property type="evidence" value="ECO:0007669"/>
    <property type="project" value="UniProtKB-KW"/>
</dbReference>
<name>U6M8T8_EIMMA</name>
<dbReference type="InterPro" id="IPR001609">
    <property type="entry name" value="Myosin_head_motor_dom-like"/>
</dbReference>
<dbReference type="Gene3D" id="1.20.58.530">
    <property type="match status" value="1"/>
</dbReference>
<feature type="compositionally biased region" description="Basic and acidic residues" evidence="5">
    <location>
        <begin position="19"/>
        <end position="32"/>
    </location>
</feature>
<dbReference type="VEuPathDB" id="ToxoDB:EMWEY_00004190"/>
<dbReference type="Proteomes" id="UP000030763">
    <property type="component" value="Unassembled WGS sequence"/>
</dbReference>
<keyword evidence="3" id="KW-0505">Motor protein</keyword>
<dbReference type="InterPro" id="IPR009091">
    <property type="entry name" value="RCC1/BLIP-II"/>
</dbReference>
<proteinExistence type="predicted"/>
<protein>
    <submittedName>
        <fullName evidence="7">IQ calmodulin-binding motif domain-containing protein, putative</fullName>
    </submittedName>
</protein>
<feature type="region of interest" description="Disordered" evidence="5">
    <location>
        <begin position="1976"/>
        <end position="1996"/>
    </location>
</feature>
<feature type="domain" description="Myosin motor" evidence="6">
    <location>
        <begin position="289"/>
        <end position="1043"/>
    </location>
</feature>
<dbReference type="Gene3D" id="2.130.10.30">
    <property type="entry name" value="Regulator of chromosome condensation 1/beta-lactamase-inhibitor protein II"/>
    <property type="match status" value="1"/>
</dbReference>
<feature type="repeat" description="RCC1" evidence="4">
    <location>
        <begin position="1438"/>
        <end position="1516"/>
    </location>
</feature>
<evidence type="ECO:0000256" key="5">
    <source>
        <dbReference type="SAM" id="MobiDB-lite"/>
    </source>
</evidence>
<dbReference type="PROSITE" id="PS50096">
    <property type="entry name" value="IQ"/>
    <property type="match status" value="1"/>
</dbReference>
<evidence type="ECO:0000256" key="1">
    <source>
        <dbReference type="ARBA" id="ARBA00022737"/>
    </source>
</evidence>
<evidence type="ECO:0000313" key="7">
    <source>
        <dbReference type="EMBL" id="CDJ59483.1"/>
    </source>
</evidence>
<evidence type="ECO:0000256" key="2">
    <source>
        <dbReference type="ARBA" id="ARBA00023123"/>
    </source>
</evidence>
<feature type="repeat" description="RCC1" evidence="4">
    <location>
        <begin position="1615"/>
        <end position="1672"/>
    </location>
</feature>
<dbReference type="PANTHER" id="PTHR22870:SF408">
    <property type="entry name" value="OS09G0560450 PROTEIN"/>
    <property type="match status" value="1"/>
</dbReference>
<dbReference type="GO" id="GO:0005524">
    <property type="term" value="F:ATP binding"/>
    <property type="evidence" value="ECO:0007669"/>
    <property type="project" value="InterPro"/>
</dbReference>
<dbReference type="GeneID" id="25334405"/>
<evidence type="ECO:0000256" key="3">
    <source>
        <dbReference type="ARBA" id="ARBA00023175"/>
    </source>
</evidence>
<evidence type="ECO:0000259" key="6">
    <source>
        <dbReference type="SMART" id="SM00242"/>
    </source>
</evidence>
<dbReference type="Pfam" id="PF13540">
    <property type="entry name" value="RCC1_2"/>
    <property type="match status" value="1"/>
</dbReference>
<dbReference type="Gene3D" id="3.40.850.10">
    <property type="entry name" value="Kinesin motor domain"/>
    <property type="match status" value="1"/>
</dbReference>
<dbReference type="PROSITE" id="PS50012">
    <property type="entry name" value="RCC1_3"/>
    <property type="match status" value="3"/>
</dbReference>
<feature type="region of interest" description="Disordered" evidence="5">
    <location>
        <begin position="156"/>
        <end position="176"/>
    </location>
</feature>
<feature type="repeat" description="RCC1" evidence="4">
    <location>
        <begin position="1517"/>
        <end position="1571"/>
    </location>
</feature>
<dbReference type="RefSeq" id="XP_013336131.1">
    <property type="nucleotide sequence ID" value="XM_013480677.1"/>
</dbReference>
<feature type="region of interest" description="Disordered" evidence="5">
    <location>
        <begin position="1"/>
        <end position="69"/>
    </location>
</feature>
<dbReference type="SUPFAM" id="SSF52540">
    <property type="entry name" value="P-loop containing nucleoside triphosphate hydrolases"/>
    <property type="match status" value="1"/>
</dbReference>
<dbReference type="Pfam" id="PF00415">
    <property type="entry name" value="RCC1"/>
    <property type="match status" value="1"/>
</dbReference>
<dbReference type="SMART" id="SM00015">
    <property type="entry name" value="IQ"/>
    <property type="match status" value="5"/>
</dbReference>
<feature type="compositionally biased region" description="Low complexity" evidence="5">
    <location>
        <begin position="33"/>
        <end position="43"/>
    </location>
</feature>
<dbReference type="Pfam" id="PF00612">
    <property type="entry name" value="IQ"/>
    <property type="match status" value="3"/>
</dbReference>
<dbReference type="SMART" id="SM00242">
    <property type="entry name" value="MYSc"/>
    <property type="match status" value="1"/>
</dbReference>
<dbReference type="OrthoDB" id="16281at2759"/>
<dbReference type="GO" id="GO:0003774">
    <property type="term" value="F:cytoskeletal motor activity"/>
    <property type="evidence" value="ECO:0007669"/>
    <property type="project" value="InterPro"/>
</dbReference>
<dbReference type="InterPro" id="IPR000048">
    <property type="entry name" value="IQ_motif_EF-hand-BS"/>
</dbReference>
<feature type="region of interest" description="Disordered" evidence="5">
    <location>
        <begin position="104"/>
        <end position="124"/>
    </location>
</feature>
<dbReference type="EMBL" id="HG720457">
    <property type="protein sequence ID" value="CDJ59483.1"/>
    <property type="molecule type" value="Genomic_DNA"/>
</dbReference>